<name>A0ABY7DW88_MYAAR</name>
<protein>
    <submittedName>
        <fullName evidence="2">Uncharacterized protein</fullName>
    </submittedName>
</protein>
<gene>
    <name evidence="2" type="ORF">MAR_007670</name>
</gene>
<dbReference type="EMBL" id="CP111015">
    <property type="protein sequence ID" value="WAR01112.1"/>
    <property type="molecule type" value="Genomic_DNA"/>
</dbReference>
<feature type="non-terminal residue" evidence="2">
    <location>
        <position position="147"/>
    </location>
</feature>
<accession>A0ABY7DW88</accession>
<organism evidence="2 3">
    <name type="scientific">Mya arenaria</name>
    <name type="common">Soft-shell clam</name>
    <dbReference type="NCBI Taxonomy" id="6604"/>
    <lineage>
        <taxon>Eukaryota</taxon>
        <taxon>Metazoa</taxon>
        <taxon>Spiralia</taxon>
        <taxon>Lophotrochozoa</taxon>
        <taxon>Mollusca</taxon>
        <taxon>Bivalvia</taxon>
        <taxon>Autobranchia</taxon>
        <taxon>Heteroconchia</taxon>
        <taxon>Euheterodonta</taxon>
        <taxon>Imparidentia</taxon>
        <taxon>Neoheterodontei</taxon>
        <taxon>Myida</taxon>
        <taxon>Myoidea</taxon>
        <taxon>Myidae</taxon>
        <taxon>Mya</taxon>
    </lineage>
</organism>
<feature type="region of interest" description="Disordered" evidence="1">
    <location>
        <begin position="75"/>
        <end position="123"/>
    </location>
</feature>
<proteinExistence type="predicted"/>
<evidence type="ECO:0000313" key="3">
    <source>
        <dbReference type="Proteomes" id="UP001164746"/>
    </source>
</evidence>
<sequence>KSSGNPQNYLIKRPPYSSFENTERSSQRWLHFTNMWCLRRFPLGLRYTSDGGRMESVEQRMEVAAVEMGRGIHIEQEQYRPRIQAPPEPSREQTFLDGGKGDGVLDRGPPYPPQTRGAVRQGLPQIPRVPADRLPRNRCPYCHWYRP</sequence>
<dbReference type="Proteomes" id="UP001164746">
    <property type="component" value="Chromosome 4"/>
</dbReference>
<keyword evidence="3" id="KW-1185">Reference proteome</keyword>
<evidence type="ECO:0000313" key="2">
    <source>
        <dbReference type="EMBL" id="WAR01112.1"/>
    </source>
</evidence>
<reference evidence="2" key="1">
    <citation type="submission" date="2022-11" db="EMBL/GenBank/DDBJ databases">
        <title>Centuries of genome instability and evolution in soft-shell clam transmissible cancer (bioRxiv).</title>
        <authorList>
            <person name="Hart S.F.M."/>
            <person name="Yonemitsu M.A."/>
            <person name="Giersch R.M."/>
            <person name="Beal B.F."/>
            <person name="Arriagada G."/>
            <person name="Davis B.W."/>
            <person name="Ostrander E.A."/>
            <person name="Goff S.P."/>
            <person name="Metzger M.J."/>
        </authorList>
    </citation>
    <scope>NUCLEOTIDE SEQUENCE</scope>
    <source>
        <strain evidence="2">MELC-2E11</strain>
        <tissue evidence="2">Siphon/mantle</tissue>
    </source>
</reference>
<evidence type="ECO:0000256" key="1">
    <source>
        <dbReference type="SAM" id="MobiDB-lite"/>
    </source>
</evidence>